<evidence type="ECO:0000256" key="4">
    <source>
        <dbReference type="ARBA" id="ARBA00022692"/>
    </source>
</evidence>
<evidence type="ECO:0000256" key="9">
    <source>
        <dbReference type="ARBA" id="ARBA00023004"/>
    </source>
</evidence>
<dbReference type="Pfam" id="PF00923">
    <property type="entry name" value="TAL_FSA"/>
    <property type="match status" value="1"/>
</dbReference>
<evidence type="ECO:0000256" key="1">
    <source>
        <dbReference type="ARBA" id="ARBA00003518"/>
    </source>
</evidence>
<dbReference type="SUPFAM" id="SSF81502">
    <property type="entry name" value="ISP transmembrane anchor"/>
    <property type="match status" value="1"/>
</dbReference>
<dbReference type="InterPro" id="IPR017941">
    <property type="entry name" value="Rieske_2Fe-2S"/>
</dbReference>
<keyword evidence="12" id="KW-1015">Disulfide bond</keyword>
<dbReference type="InterPro" id="IPR013785">
    <property type="entry name" value="Aldolase_TIM"/>
</dbReference>
<dbReference type="CDD" id="cd03470">
    <property type="entry name" value="Rieske_cytochrome_bc1"/>
    <property type="match status" value="1"/>
</dbReference>
<evidence type="ECO:0000256" key="11">
    <source>
        <dbReference type="ARBA" id="ARBA00023136"/>
    </source>
</evidence>
<dbReference type="Pfam" id="PF02921">
    <property type="entry name" value="UCR_TM"/>
    <property type="match status" value="1"/>
</dbReference>
<evidence type="ECO:0000256" key="3">
    <source>
        <dbReference type="ARBA" id="ARBA00012951"/>
    </source>
</evidence>
<keyword evidence="18" id="KW-1185">Reference proteome</keyword>
<keyword evidence="10" id="KW-0411">Iron-sulfur</keyword>
<comment type="catalytic activity">
    <reaction evidence="14">
        <text>a quinol + 2 Fe(III)-[cytochrome c](out) = a quinone + 2 Fe(II)-[cytochrome c](out) + 2 H(+)(out)</text>
        <dbReference type="Rhea" id="RHEA:11484"/>
        <dbReference type="Rhea" id="RHEA-COMP:10350"/>
        <dbReference type="Rhea" id="RHEA-COMP:14399"/>
        <dbReference type="ChEBI" id="CHEBI:15378"/>
        <dbReference type="ChEBI" id="CHEBI:24646"/>
        <dbReference type="ChEBI" id="CHEBI:29033"/>
        <dbReference type="ChEBI" id="CHEBI:29034"/>
        <dbReference type="ChEBI" id="CHEBI:132124"/>
        <dbReference type="EC" id="7.1.1.8"/>
    </reaction>
</comment>
<evidence type="ECO:0000259" key="16">
    <source>
        <dbReference type="PROSITE" id="PS51296"/>
    </source>
</evidence>
<dbReference type="InterPro" id="IPR001585">
    <property type="entry name" value="TAL/FSA"/>
</dbReference>
<dbReference type="Gene3D" id="3.20.20.70">
    <property type="entry name" value="Aldolase class I"/>
    <property type="match status" value="1"/>
</dbReference>
<dbReference type="Proteomes" id="UP000266723">
    <property type="component" value="Unassembled WGS sequence"/>
</dbReference>
<dbReference type="InterPro" id="IPR014349">
    <property type="entry name" value="Rieske_Fe-S_prot"/>
</dbReference>
<sequence>MLRVAGRRLFSVSQRSTNATSFALSRDHTLSDGGGDSSSSATRSPDLSRFGSYHLVRGYCSDESLLLPPLFLYQWVDSIFMYSLLMVSHLGFSSQGNEVGFGSEPATVEAVKTPNSKIVYDDHNHERYPPGDPSKRAFAYFVLSGGRFVYASVLRLLVLKLIVSMSASKDVLALASLEVDLGSIEPGTTVTVKWRGKPVFIRRRTEDDIKLANSVDLGSLRDPQEDAVRVKNPEWLVVVGVCTHLGCIPLPNAGDYGGCVRCSASGENGSTAKRTTLHDLYEKEGQSPWYDNLCRPVTDLLPFIARGVRGVTSNPAIFQKAISTSDAYNDQFRTLVESGTAIKKAYWELVVKDIQDACKLFEPIYDQTEAEDGYVSVEVSPLLADDTKTTIKAAKLLHKSVNRRNVYIKIPATAPCIPSIRDVIASGISVNVTLIFSIARYEAVIDAYLDGLEASGLDDLSRVTSVASFFVSRVDTLMDKMLEKIGTPEALDLRGKLSYTFVV</sequence>
<keyword evidence="9" id="KW-0408">Iron</keyword>
<organism evidence="17 18">
    <name type="scientific">Brassica cretica</name>
    <name type="common">Mustard</name>
    <dbReference type="NCBI Taxonomy" id="69181"/>
    <lineage>
        <taxon>Eukaryota</taxon>
        <taxon>Viridiplantae</taxon>
        <taxon>Streptophyta</taxon>
        <taxon>Embryophyta</taxon>
        <taxon>Tracheophyta</taxon>
        <taxon>Spermatophyta</taxon>
        <taxon>Magnoliopsida</taxon>
        <taxon>eudicotyledons</taxon>
        <taxon>Gunneridae</taxon>
        <taxon>Pentapetalae</taxon>
        <taxon>rosids</taxon>
        <taxon>malvids</taxon>
        <taxon>Brassicales</taxon>
        <taxon>Brassicaceae</taxon>
        <taxon>Brassiceae</taxon>
        <taxon>Brassica</taxon>
    </lineage>
</organism>
<dbReference type="PROSITE" id="PS51296">
    <property type="entry name" value="RIESKE"/>
    <property type="match status" value="1"/>
</dbReference>
<evidence type="ECO:0000256" key="14">
    <source>
        <dbReference type="ARBA" id="ARBA00029351"/>
    </source>
</evidence>
<dbReference type="EMBL" id="QGKV02000832">
    <property type="protein sequence ID" value="KAF3545773.1"/>
    <property type="molecule type" value="Genomic_DNA"/>
</dbReference>
<evidence type="ECO:0000256" key="5">
    <source>
        <dbReference type="ARBA" id="ARBA00022714"/>
    </source>
</evidence>
<keyword evidence="6" id="KW-0479">Metal-binding</keyword>
<reference evidence="17 18" key="1">
    <citation type="journal article" date="2020" name="BMC Genomics">
        <title>Intraspecific diversification of the crop wild relative Brassica cretica Lam. using demographic model selection.</title>
        <authorList>
            <person name="Kioukis A."/>
            <person name="Michalopoulou V.A."/>
            <person name="Briers L."/>
            <person name="Pirintsos S."/>
            <person name="Studholme D.J."/>
            <person name="Pavlidis P."/>
            <person name="Sarris P.F."/>
        </authorList>
    </citation>
    <scope>NUCLEOTIDE SEQUENCE [LARGE SCALE GENOMIC DNA]</scope>
    <source>
        <strain evidence="18">cv. PFS-1207/04</strain>
    </source>
</reference>
<gene>
    <name evidence="17" type="ORF">DY000_02000527</name>
</gene>
<dbReference type="InterPro" id="IPR004192">
    <property type="entry name" value="Rieske_TM"/>
</dbReference>
<dbReference type="NCBIfam" id="TIGR01416">
    <property type="entry name" value="Rieske_proteo"/>
    <property type="match status" value="1"/>
</dbReference>
<dbReference type="EC" id="7.1.1.8" evidence="3"/>
<evidence type="ECO:0000256" key="8">
    <source>
        <dbReference type="ARBA" id="ARBA00022989"/>
    </source>
</evidence>
<keyword evidence="11" id="KW-0472">Membrane</keyword>
<comment type="function">
    <text evidence="1">Transaldolase is important for the balance of metabolites in the pentose-phosphate pathway.</text>
</comment>
<keyword evidence="7" id="KW-0809">Transit peptide</keyword>
<protein>
    <recommendedName>
        <fullName evidence="3">quinol--cytochrome-c reductase</fullName>
        <ecNumber evidence="3">7.1.1.8</ecNumber>
    </recommendedName>
</protein>
<evidence type="ECO:0000256" key="15">
    <source>
        <dbReference type="ARBA" id="ARBA00048810"/>
    </source>
</evidence>
<feature type="domain" description="Rieske" evidence="16">
    <location>
        <begin position="209"/>
        <end position="262"/>
    </location>
</feature>
<keyword evidence="4" id="KW-0812">Transmembrane</keyword>
<proteinExistence type="inferred from homology"/>
<keyword evidence="5" id="KW-0001">2Fe-2S</keyword>
<dbReference type="PROSITE" id="PS01054">
    <property type="entry name" value="TRANSALDOLASE_1"/>
    <property type="match status" value="1"/>
</dbReference>
<comment type="similarity">
    <text evidence="2">Belongs to the transaldolase family. Type 2 subfamily.</text>
</comment>
<dbReference type="SUPFAM" id="SSF51569">
    <property type="entry name" value="Aldolase"/>
    <property type="match status" value="1"/>
</dbReference>
<comment type="catalytic activity">
    <reaction evidence="15">
        <text>D-sedoheptulose 7-phosphate + D-glyceraldehyde 3-phosphate = D-erythrose 4-phosphate + beta-D-fructose 6-phosphate</text>
        <dbReference type="Rhea" id="RHEA:17053"/>
        <dbReference type="ChEBI" id="CHEBI:16897"/>
        <dbReference type="ChEBI" id="CHEBI:57483"/>
        <dbReference type="ChEBI" id="CHEBI:57634"/>
        <dbReference type="ChEBI" id="CHEBI:59776"/>
        <dbReference type="EC" id="2.2.1.2"/>
    </reaction>
</comment>
<name>A0ABQ7C358_BRACR</name>
<dbReference type="InterPro" id="IPR006317">
    <property type="entry name" value="Ubiquinol_cyt_c_Rdtase_Fe-S-su"/>
</dbReference>
<dbReference type="PANTHER" id="PTHR10134">
    <property type="entry name" value="CYTOCHROME B-C1 COMPLEX SUBUNIT RIESKE, MITOCHONDRIAL"/>
    <property type="match status" value="1"/>
</dbReference>
<evidence type="ECO:0000256" key="6">
    <source>
        <dbReference type="ARBA" id="ARBA00022723"/>
    </source>
</evidence>
<dbReference type="Gene3D" id="2.102.10.10">
    <property type="entry name" value="Rieske [2Fe-2S] iron-sulphur domain"/>
    <property type="match status" value="1"/>
</dbReference>
<evidence type="ECO:0000313" key="17">
    <source>
        <dbReference type="EMBL" id="KAF3545773.1"/>
    </source>
</evidence>
<keyword evidence="8" id="KW-1133">Transmembrane helix</keyword>
<evidence type="ECO:0000256" key="7">
    <source>
        <dbReference type="ARBA" id="ARBA00022946"/>
    </source>
</evidence>
<dbReference type="HAMAP" id="MF_00493">
    <property type="entry name" value="Transaldolase_2"/>
    <property type="match status" value="1"/>
</dbReference>
<dbReference type="SUPFAM" id="SSF50022">
    <property type="entry name" value="ISP domain"/>
    <property type="match status" value="1"/>
</dbReference>
<evidence type="ECO:0000256" key="10">
    <source>
        <dbReference type="ARBA" id="ARBA00023014"/>
    </source>
</evidence>
<evidence type="ECO:0000256" key="12">
    <source>
        <dbReference type="ARBA" id="ARBA00023157"/>
    </source>
</evidence>
<evidence type="ECO:0000256" key="13">
    <source>
        <dbReference type="ARBA" id="ARBA00023270"/>
    </source>
</evidence>
<dbReference type="InterPro" id="IPR004732">
    <property type="entry name" value="Transaldolase_2"/>
</dbReference>
<comment type="caution">
    <text evidence="17">The sequence shown here is derived from an EMBL/GenBank/DDBJ whole genome shotgun (WGS) entry which is preliminary data.</text>
</comment>
<evidence type="ECO:0000256" key="2">
    <source>
        <dbReference type="ARBA" id="ARBA00008426"/>
    </source>
</evidence>
<dbReference type="InterPro" id="IPR018225">
    <property type="entry name" value="Transaldolase_AS"/>
</dbReference>
<evidence type="ECO:0000313" key="18">
    <source>
        <dbReference type="Proteomes" id="UP000266723"/>
    </source>
</evidence>
<dbReference type="InterPro" id="IPR036922">
    <property type="entry name" value="Rieske_2Fe-2S_sf"/>
</dbReference>
<keyword evidence="13" id="KW-0704">Schiff base</keyword>
<accession>A0ABQ7C358</accession>